<dbReference type="AlphaFoldDB" id="A0A8X7CGJ6"/>
<accession>A0A8X7CGJ6</accession>
<comment type="caution">
    <text evidence="1">The sequence shown here is derived from an EMBL/GenBank/DDBJ whole genome shotgun (WGS) entry which is preliminary data.</text>
</comment>
<dbReference type="EMBL" id="BMAV01015702">
    <property type="protein sequence ID" value="GFY65826.1"/>
    <property type="molecule type" value="Genomic_DNA"/>
</dbReference>
<reference evidence="1" key="1">
    <citation type="submission" date="2020-08" db="EMBL/GenBank/DDBJ databases">
        <title>Multicomponent nature underlies the extraordinary mechanical properties of spider dragline silk.</title>
        <authorList>
            <person name="Kono N."/>
            <person name="Nakamura H."/>
            <person name="Mori M."/>
            <person name="Yoshida Y."/>
            <person name="Ohtoshi R."/>
            <person name="Malay A.D."/>
            <person name="Moran D.A.P."/>
            <person name="Tomita M."/>
            <person name="Numata K."/>
            <person name="Arakawa K."/>
        </authorList>
    </citation>
    <scope>NUCLEOTIDE SEQUENCE</scope>
</reference>
<gene>
    <name evidence="1" type="ORF">TNIN_96871</name>
</gene>
<protein>
    <submittedName>
        <fullName evidence="1">Uncharacterized protein</fullName>
    </submittedName>
</protein>
<sequence length="85" mass="9391">MVLRMGMPWSPSNCTGNDFLRDACRTEKLSNACISVSEKPVRLSVGCTTQGVLGVRGHRNLKIMCFMNSSSSQRQARGLYPPPQM</sequence>
<evidence type="ECO:0000313" key="2">
    <source>
        <dbReference type="Proteomes" id="UP000886998"/>
    </source>
</evidence>
<organism evidence="1 2">
    <name type="scientific">Trichonephila inaurata madagascariensis</name>
    <dbReference type="NCBI Taxonomy" id="2747483"/>
    <lineage>
        <taxon>Eukaryota</taxon>
        <taxon>Metazoa</taxon>
        <taxon>Ecdysozoa</taxon>
        <taxon>Arthropoda</taxon>
        <taxon>Chelicerata</taxon>
        <taxon>Arachnida</taxon>
        <taxon>Araneae</taxon>
        <taxon>Araneomorphae</taxon>
        <taxon>Entelegynae</taxon>
        <taxon>Araneoidea</taxon>
        <taxon>Nephilidae</taxon>
        <taxon>Trichonephila</taxon>
        <taxon>Trichonephila inaurata</taxon>
    </lineage>
</organism>
<evidence type="ECO:0000313" key="1">
    <source>
        <dbReference type="EMBL" id="GFY65826.1"/>
    </source>
</evidence>
<keyword evidence="2" id="KW-1185">Reference proteome</keyword>
<dbReference type="Proteomes" id="UP000886998">
    <property type="component" value="Unassembled WGS sequence"/>
</dbReference>
<proteinExistence type="predicted"/>
<name>A0A8X7CGJ6_9ARAC</name>